<protein>
    <recommendedName>
        <fullName evidence="3">F-box domain-containing protein</fullName>
    </recommendedName>
</protein>
<gene>
    <name evidence="1" type="ORF">VNI00_018215</name>
</gene>
<reference evidence="1 2" key="1">
    <citation type="submission" date="2024-01" db="EMBL/GenBank/DDBJ databases">
        <title>A draft genome for a cacao thread blight-causing isolate of Paramarasmius palmivorus.</title>
        <authorList>
            <person name="Baruah I.K."/>
            <person name="Bukari Y."/>
            <person name="Amoako-Attah I."/>
            <person name="Meinhardt L.W."/>
            <person name="Bailey B.A."/>
            <person name="Cohen S.P."/>
        </authorList>
    </citation>
    <scope>NUCLEOTIDE SEQUENCE [LARGE SCALE GENOMIC DNA]</scope>
    <source>
        <strain evidence="1 2">GH-12</strain>
    </source>
</reference>
<evidence type="ECO:0008006" key="3">
    <source>
        <dbReference type="Google" id="ProtNLM"/>
    </source>
</evidence>
<name>A0AAW0AYU3_9AGAR</name>
<comment type="caution">
    <text evidence="1">The sequence shown here is derived from an EMBL/GenBank/DDBJ whole genome shotgun (WGS) entry which is preliminary data.</text>
</comment>
<proteinExistence type="predicted"/>
<evidence type="ECO:0000313" key="2">
    <source>
        <dbReference type="Proteomes" id="UP001383192"/>
    </source>
</evidence>
<dbReference type="EMBL" id="JAYKXP010000218">
    <property type="protein sequence ID" value="KAK7018786.1"/>
    <property type="molecule type" value="Genomic_DNA"/>
</dbReference>
<keyword evidence="2" id="KW-1185">Reference proteome</keyword>
<dbReference type="Proteomes" id="UP001383192">
    <property type="component" value="Unassembled WGS sequence"/>
</dbReference>
<evidence type="ECO:0000313" key="1">
    <source>
        <dbReference type="EMBL" id="KAK7018786.1"/>
    </source>
</evidence>
<sequence length="436" mass="49444">MYRVATQLPREVLDTILESMDPLNGRQSLRQCALAARSLLPAAQRILFRHVSLNEVSWTRQGRIDQFHRLLEGSPHLAKYTVELGICYLSPSAKWGDDLSQKPLASIIPRLQSLKKIDLCLVLEFGTMPAVTSSQVVALLGGMAMPNISSFSIIGLHAVDINEIFGICEWFAARGGLQNLQLKDISTTVSTIPSQTPSSCVKTVTPIHLRQFTITRDSKVIDKFLRWATSSTSPLRFTELHELTVSHLTEQSCVYILRVLDLAKSSLTCLCFMGDTASLSAFQFNAFRHLRCIFFDLRLPYIERSRPMLNEWCTALERSSGLKLESFIIQMNTSFRDGLHLGDPLAELADYPWNKLEDALVNGTQCARVVLQIRISFERMKADILQGYFPLLHSNTVSELVVRQIVYVANSRVFRNWEYRSFSREWKEVVVGSFFE</sequence>
<dbReference type="AlphaFoldDB" id="A0AAW0AYU3"/>
<accession>A0AAW0AYU3</accession>
<organism evidence="1 2">
    <name type="scientific">Paramarasmius palmivorus</name>
    <dbReference type="NCBI Taxonomy" id="297713"/>
    <lineage>
        <taxon>Eukaryota</taxon>
        <taxon>Fungi</taxon>
        <taxon>Dikarya</taxon>
        <taxon>Basidiomycota</taxon>
        <taxon>Agaricomycotina</taxon>
        <taxon>Agaricomycetes</taxon>
        <taxon>Agaricomycetidae</taxon>
        <taxon>Agaricales</taxon>
        <taxon>Marasmiineae</taxon>
        <taxon>Marasmiaceae</taxon>
        <taxon>Paramarasmius</taxon>
    </lineage>
</organism>